<proteinExistence type="predicted"/>
<dbReference type="Pfam" id="PF02558">
    <property type="entry name" value="ApbA"/>
    <property type="match status" value="1"/>
</dbReference>
<evidence type="ECO:0000313" key="2">
    <source>
        <dbReference type="EMBL" id="SVE50118.1"/>
    </source>
</evidence>
<accession>A0A383E1X9</accession>
<evidence type="ECO:0000259" key="1">
    <source>
        <dbReference type="Pfam" id="PF02558"/>
    </source>
</evidence>
<name>A0A383E1X9_9ZZZZ</name>
<dbReference type="SUPFAM" id="SSF51735">
    <property type="entry name" value="NAD(P)-binding Rossmann-fold domains"/>
    <property type="match status" value="1"/>
</dbReference>
<feature type="non-terminal residue" evidence="2">
    <location>
        <position position="143"/>
    </location>
</feature>
<dbReference type="AlphaFoldDB" id="A0A383E1X9"/>
<reference evidence="2" key="1">
    <citation type="submission" date="2018-05" db="EMBL/GenBank/DDBJ databases">
        <authorList>
            <person name="Lanie J.A."/>
            <person name="Ng W.-L."/>
            <person name="Kazmierczak K.M."/>
            <person name="Andrzejewski T.M."/>
            <person name="Davidsen T.M."/>
            <person name="Wayne K.J."/>
            <person name="Tettelin H."/>
            <person name="Glass J.I."/>
            <person name="Rusch D."/>
            <person name="Podicherti R."/>
            <person name="Tsui H.-C.T."/>
            <person name="Winkler M.E."/>
        </authorList>
    </citation>
    <scope>NUCLEOTIDE SEQUENCE</scope>
</reference>
<feature type="domain" description="Ketopantoate reductase N-terminal" evidence="1">
    <location>
        <begin position="11"/>
        <end position="143"/>
    </location>
</feature>
<sequence length="143" mass="15089">MTADKGKLDKIAIVGCGAVGSYYGAKLCQAGRDVHFLLRSDYEVVRENGVQIQSLNGDFHVRPVAAQSPGEIGPCDLVIVALKSTANHCLGELLTPLVGKHTALLTLQNGLGNEAVLAELFPAQPVFGGMCFVCLNRTEPGVI</sequence>
<dbReference type="PANTHER" id="PTHR21708">
    <property type="entry name" value="PROBABLE 2-DEHYDROPANTOATE 2-REDUCTASE"/>
    <property type="match status" value="1"/>
</dbReference>
<dbReference type="GO" id="GO:0005737">
    <property type="term" value="C:cytoplasm"/>
    <property type="evidence" value="ECO:0007669"/>
    <property type="project" value="TreeGrafter"/>
</dbReference>
<dbReference type="InterPro" id="IPR051402">
    <property type="entry name" value="KPR-Related"/>
</dbReference>
<dbReference type="PANTHER" id="PTHR21708:SF26">
    <property type="entry name" value="2-DEHYDROPANTOATE 2-REDUCTASE"/>
    <property type="match status" value="1"/>
</dbReference>
<gene>
    <name evidence="2" type="ORF">METZ01_LOCUS502972</name>
</gene>
<dbReference type="EMBL" id="UINC01221684">
    <property type="protein sequence ID" value="SVE50118.1"/>
    <property type="molecule type" value="Genomic_DNA"/>
</dbReference>
<dbReference type="Gene3D" id="3.40.50.720">
    <property type="entry name" value="NAD(P)-binding Rossmann-like Domain"/>
    <property type="match status" value="1"/>
</dbReference>
<dbReference type="InterPro" id="IPR036291">
    <property type="entry name" value="NAD(P)-bd_dom_sf"/>
</dbReference>
<organism evidence="2">
    <name type="scientific">marine metagenome</name>
    <dbReference type="NCBI Taxonomy" id="408172"/>
    <lineage>
        <taxon>unclassified sequences</taxon>
        <taxon>metagenomes</taxon>
        <taxon>ecological metagenomes</taxon>
    </lineage>
</organism>
<protein>
    <recommendedName>
        <fullName evidence="1">Ketopantoate reductase N-terminal domain-containing protein</fullName>
    </recommendedName>
</protein>
<dbReference type="InterPro" id="IPR013332">
    <property type="entry name" value="KPR_N"/>
</dbReference>